<evidence type="ECO:0000313" key="5">
    <source>
        <dbReference type="Proteomes" id="UP000190973"/>
    </source>
</evidence>
<dbReference type="Proteomes" id="UP001193748">
    <property type="component" value="Unassembled WGS sequence"/>
</dbReference>
<evidence type="ECO:0000313" key="2">
    <source>
        <dbReference type="EMBL" id="OOM60179.1"/>
    </source>
</evidence>
<dbReference type="EMBL" id="JABSWW010000001">
    <property type="protein sequence ID" value="NRT88495.1"/>
    <property type="molecule type" value="Genomic_DNA"/>
</dbReference>
<dbReference type="AlphaFoldDB" id="A0A1S9NAF9"/>
<dbReference type="EMBL" id="LZZI01000055">
    <property type="protein sequence ID" value="OOM60179.1"/>
    <property type="molecule type" value="Genomic_DNA"/>
</dbReference>
<evidence type="ECO:0000313" key="3">
    <source>
        <dbReference type="EMBL" id="OOP74534.1"/>
    </source>
</evidence>
<reference evidence="2 5" key="1">
    <citation type="submission" date="2016-05" db="EMBL/GenBank/DDBJ databases">
        <title>Microbial solvent formation.</title>
        <authorList>
            <person name="Poehlein A."/>
            <person name="Montoya Solano J.D."/>
            <person name="Flitsch S."/>
            <person name="Krabben P."/>
            <person name="Duerre P."/>
            <person name="Daniel R."/>
        </authorList>
    </citation>
    <scope>NUCLEOTIDE SEQUENCE [LARGE SCALE GENOMIC DNA]</scope>
    <source>
        <strain evidence="2 5">DSM 53</strain>
    </source>
</reference>
<proteinExistence type="predicted"/>
<dbReference type="Proteomes" id="UP000190973">
    <property type="component" value="Unassembled WGS sequence"/>
</dbReference>
<evidence type="ECO:0000313" key="4">
    <source>
        <dbReference type="Proteomes" id="UP000190959"/>
    </source>
</evidence>
<evidence type="ECO:0000313" key="1">
    <source>
        <dbReference type="EMBL" id="NRT88495.1"/>
    </source>
</evidence>
<comment type="caution">
    <text evidence="3">The sequence shown here is derived from an EMBL/GenBank/DDBJ whole genome shotgun (WGS) entry which is preliminary data.</text>
</comment>
<dbReference type="EMBL" id="MWMH01000002">
    <property type="protein sequence ID" value="OOP74534.1"/>
    <property type="molecule type" value="Genomic_DNA"/>
</dbReference>
<protein>
    <submittedName>
        <fullName evidence="3">Uncharacterized protein</fullName>
    </submittedName>
</protein>
<sequence>MSSSTMTIATKKKLEHKDQNAIITNSTSETIVVYGPRRETDGGNYDNSWYVLHSGETIPSDWQCDGIFIPKDRKFMQMSDETIQGPVAVKFGSLMPVTIIQDGEVYIEKGSHNEGVFHKSEIDWDVPDFDAEYCQNISMAAYQIQPNKRF</sequence>
<gene>
    <name evidence="1" type="ORF">B0H41_002174</name>
    <name evidence="3" type="ORF">CBEIBR21_08590</name>
    <name evidence="2" type="ORF">CLBCK_29910</name>
</gene>
<accession>A0A1S9NAF9</accession>
<dbReference type="RefSeq" id="WP_077839444.1">
    <property type="nucleotide sequence ID" value="NZ_CP144906.1"/>
</dbReference>
<reference evidence="1" key="3">
    <citation type="submission" date="2020-05" db="EMBL/GenBank/DDBJ databases">
        <authorList>
            <person name="Brown S."/>
            <person name="Huntemann M."/>
            <person name="Clum A."/>
            <person name="Spunde A."/>
            <person name="Palaniappan K."/>
            <person name="Ritter S."/>
            <person name="Mikhailova N."/>
            <person name="Chen I.-M."/>
            <person name="Stamatis D."/>
            <person name="Reddy T."/>
            <person name="O'Malley R."/>
            <person name="Daum C."/>
            <person name="Shapiro N."/>
            <person name="Ivanova N."/>
            <person name="Kyrpides N."/>
            <person name="Woyke T."/>
        </authorList>
    </citation>
    <scope>NUCLEOTIDE SEQUENCE</scope>
    <source>
        <strain evidence="1">DJ080</strain>
    </source>
</reference>
<dbReference type="Proteomes" id="UP000190959">
    <property type="component" value="Unassembled WGS sequence"/>
</dbReference>
<organism evidence="3 4">
    <name type="scientific">Clostridium beijerinckii</name>
    <name type="common">Clostridium MP</name>
    <dbReference type="NCBI Taxonomy" id="1520"/>
    <lineage>
        <taxon>Bacteria</taxon>
        <taxon>Bacillati</taxon>
        <taxon>Bacillota</taxon>
        <taxon>Clostridia</taxon>
        <taxon>Eubacteriales</taxon>
        <taxon>Clostridiaceae</taxon>
        <taxon>Clostridium</taxon>
    </lineage>
</organism>
<name>A0A1S9NAF9_CLOBE</name>
<reference evidence="3 4" key="2">
    <citation type="submission" date="2017-02" db="EMBL/GenBank/DDBJ databases">
        <title>Genome sequence of Clostridium beijerinckii Br21.</title>
        <authorList>
            <person name="Fonseca B.C."/>
            <person name="Guazzaroni M.E."/>
            <person name="Riano-Pachon D.M."/>
            <person name="Reginatto V."/>
        </authorList>
    </citation>
    <scope>NUCLEOTIDE SEQUENCE [LARGE SCALE GENOMIC DNA]</scope>
    <source>
        <strain evidence="3 4">Br21</strain>
    </source>
</reference>
<reference evidence="1" key="4">
    <citation type="journal article" date="2022" name="Nat. Biotechnol.">
        <title>Carbon-negative production of acetone and isopropanol by gas fermentation at industrial pilot scale.</title>
        <authorList>
            <person name="Liew F.E."/>
            <person name="Nogle R."/>
            <person name="Abdalla T."/>
            <person name="Rasor B.J."/>
            <person name="Canter C."/>
            <person name="Jensen R.O."/>
            <person name="Wang L."/>
            <person name="Strutz J."/>
            <person name="Chirania P."/>
            <person name="De Tissera S."/>
            <person name="Mueller A.P."/>
            <person name="Ruan Z."/>
            <person name="Gao A."/>
            <person name="Tran L."/>
            <person name="Engle N.L."/>
            <person name="Bromley J.C."/>
            <person name="Daniell J."/>
            <person name="Conrado R."/>
            <person name="Tschaplinski T.J."/>
            <person name="Giannone R.J."/>
            <person name="Hettich R.L."/>
            <person name="Karim A.S."/>
            <person name="Simpson S.D."/>
            <person name="Brown S.D."/>
            <person name="Leang C."/>
            <person name="Jewett M.C."/>
            <person name="Kopke M."/>
        </authorList>
    </citation>
    <scope>NUCLEOTIDE SEQUENCE</scope>
    <source>
        <strain evidence="1">DJ080</strain>
    </source>
</reference>